<evidence type="ECO:0000313" key="2">
    <source>
        <dbReference type="Proteomes" id="UP000198403"/>
    </source>
</evidence>
<keyword evidence="2" id="KW-1185">Reference proteome</keyword>
<evidence type="ECO:0000313" key="1">
    <source>
        <dbReference type="EMBL" id="SNR59517.1"/>
    </source>
</evidence>
<dbReference type="Gene3D" id="1.25.40.10">
    <property type="entry name" value="Tetratricopeptide repeat domain"/>
    <property type="match status" value="1"/>
</dbReference>
<proteinExistence type="predicted"/>
<accession>A0A238XKQ1</accession>
<reference evidence="1 2" key="1">
    <citation type="submission" date="2017-06" db="EMBL/GenBank/DDBJ databases">
        <authorList>
            <person name="Kim H.J."/>
            <person name="Triplett B.A."/>
        </authorList>
    </citation>
    <scope>NUCLEOTIDE SEQUENCE [LARGE SCALE GENOMIC DNA]</scope>
    <source>
        <strain evidence="1 2">DSM 44272</strain>
    </source>
</reference>
<gene>
    <name evidence="1" type="ORF">SAMN06272737_11491</name>
</gene>
<name>A0A238XKQ1_9ACTN</name>
<dbReference type="InterPro" id="IPR011990">
    <property type="entry name" value="TPR-like_helical_dom_sf"/>
</dbReference>
<dbReference type="Pfam" id="PF13432">
    <property type="entry name" value="TPR_16"/>
    <property type="match status" value="1"/>
</dbReference>
<dbReference type="Proteomes" id="UP000198403">
    <property type="component" value="Unassembled WGS sequence"/>
</dbReference>
<organism evidence="1 2">
    <name type="scientific">Blastococcus mobilis</name>
    <dbReference type="NCBI Taxonomy" id="1938746"/>
    <lineage>
        <taxon>Bacteria</taxon>
        <taxon>Bacillati</taxon>
        <taxon>Actinomycetota</taxon>
        <taxon>Actinomycetes</taxon>
        <taxon>Geodermatophilales</taxon>
        <taxon>Geodermatophilaceae</taxon>
        <taxon>Blastococcus</taxon>
    </lineage>
</organism>
<sequence>MNGTAGEDHAVPTQWYRTTAWDAPAREEFEARLRRARADNRSQYLRIKARGLAGAGRPRDAEQLLRRLLAEYPDAFDAPSAMEALGDLAAQDGRPAEAVDWYRRLLGRRPDLNGTTGTARISLASALVRLGRHEEALAALDDVDDAALTMNSAVFGYRVVLAEAAAGLGDRDTAAHAARAALDLLDAPDQFFRHPGVGRARPTRAQLRRLRALARAGGRAAPSARTWRRFIRR</sequence>
<protein>
    <submittedName>
        <fullName evidence="1">Tetratricopeptide repeat-containing protein</fullName>
    </submittedName>
</protein>
<dbReference type="EMBL" id="FZNO01000014">
    <property type="protein sequence ID" value="SNR59517.1"/>
    <property type="molecule type" value="Genomic_DNA"/>
</dbReference>
<dbReference type="AlphaFoldDB" id="A0A238XKQ1"/>
<dbReference type="SUPFAM" id="SSF48452">
    <property type="entry name" value="TPR-like"/>
    <property type="match status" value="1"/>
</dbReference>